<dbReference type="InterPro" id="IPR028000">
    <property type="entry name" value="Pma1"/>
</dbReference>
<protein>
    <submittedName>
        <fullName evidence="4">WGS project CCBQ000000000 data, contig 00058</fullName>
    </submittedName>
</protein>
<dbReference type="Pfam" id="PF14610">
    <property type="entry name" value="Psg1"/>
    <property type="match status" value="1"/>
</dbReference>
<keyword evidence="5" id="KW-1185">Reference proteome</keyword>
<feature type="signal peptide" evidence="3">
    <location>
        <begin position="1"/>
        <end position="23"/>
    </location>
</feature>
<dbReference type="OrthoDB" id="4084551at2759"/>
<name>A0A0A8LDN5_9SACH</name>
<evidence type="ECO:0000313" key="5">
    <source>
        <dbReference type="Proteomes" id="UP000031516"/>
    </source>
</evidence>
<dbReference type="EMBL" id="CCBQ010000047">
    <property type="protein sequence ID" value="CDO96539.1"/>
    <property type="molecule type" value="Genomic_DNA"/>
</dbReference>
<reference evidence="4 5" key="1">
    <citation type="submission" date="2014-03" db="EMBL/GenBank/DDBJ databases">
        <title>The genome of Kluyveromyces dobzhanskii.</title>
        <authorList>
            <person name="Nystedt B."/>
            <person name="Astrom S."/>
        </authorList>
    </citation>
    <scope>NUCLEOTIDE SEQUENCE [LARGE SCALE GENOMIC DNA]</scope>
    <source>
        <strain evidence="4 5">CBS 2104</strain>
    </source>
</reference>
<feature type="transmembrane region" description="Helical" evidence="2">
    <location>
        <begin position="316"/>
        <end position="338"/>
    </location>
</feature>
<dbReference type="AlphaFoldDB" id="A0A0A8LDN5"/>
<dbReference type="Proteomes" id="UP000031516">
    <property type="component" value="Unassembled WGS sequence"/>
</dbReference>
<gene>
    <name evidence="4" type="ORF">KLDO_g4738</name>
</gene>
<feature type="region of interest" description="Disordered" evidence="1">
    <location>
        <begin position="83"/>
        <end position="107"/>
    </location>
</feature>
<evidence type="ECO:0000256" key="1">
    <source>
        <dbReference type="SAM" id="MobiDB-lite"/>
    </source>
</evidence>
<sequence length="391" mass="44913">MGNMKLACFLLVSLSLWIESAFGYRNVVQPKHTTTTSETPKPWIRTIYGTQREIVTPTVIAGVTFGRQPQITPDPLEPWVSLKKDGSPQTVKPQIKNGRTKNGAPDYGSYFKTASTTTYSEEELVEMGIEPDGPHEEEKLVDEDITYLSLNPIIRCTPNRYFNKGSSKDVSSAPFCTPKENADLKVSKTYFVSWYTRFFENDEGVKDDEVRLHLSYVKEKAHEKGYAKRDLTGTFFSSEWLKNLDGMYPLEISEEWLQGSYTRKIIISVQPKSISDDEFDPFETGVVANIILGSKVFKTTKEQLALQDQGITEDTWYYVAMTIPTVVLFAVVFMYFFVQLNSKYRDFSDVKRQALNQKRKVIGKFKDIKKYRHIKNHKYDELPLHKSSKQS</sequence>
<evidence type="ECO:0000256" key="2">
    <source>
        <dbReference type="SAM" id="Phobius"/>
    </source>
</evidence>
<feature type="chain" id="PRO_5002039428" evidence="3">
    <location>
        <begin position="24"/>
        <end position="391"/>
    </location>
</feature>
<keyword evidence="2" id="KW-0812">Transmembrane</keyword>
<organism evidence="4 5">
    <name type="scientific">Kluyveromyces dobzhanskii CBS 2104</name>
    <dbReference type="NCBI Taxonomy" id="1427455"/>
    <lineage>
        <taxon>Eukaryota</taxon>
        <taxon>Fungi</taxon>
        <taxon>Dikarya</taxon>
        <taxon>Ascomycota</taxon>
        <taxon>Saccharomycotina</taxon>
        <taxon>Saccharomycetes</taxon>
        <taxon>Saccharomycetales</taxon>
        <taxon>Saccharomycetaceae</taxon>
        <taxon>Kluyveromyces</taxon>
    </lineage>
</organism>
<comment type="caution">
    <text evidence="4">The sequence shown here is derived from an EMBL/GenBank/DDBJ whole genome shotgun (WGS) entry which is preliminary data.</text>
</comment>
<accession>A0A0A8LDN5</accession>
<keyword evidence="3" id="KW-0732">Signal</keyword>
<proteinExistence type="predicted"/>
<keyword evidence="2" id="KW-1133">Transmembrane helix</keyword>
<evidence type="ECO:0000256" key="3">
    <source>
        <dbReference type="SAM" id="SignalP"/>
    </source>
</evidence>
<evidence type="ECO:0000313" key="4">
    <source>
        <dbReference type="EMBL" id="CDO96539.1"/>
    </source>
</evidence>
<keyword evidence="2" id="KW-0472">Membrane</keyword>